<dbReference type="PROSITE" id="PS50082">
    <property type="entry name" value="WD_REPEATS_2"/>
    <property type="match status" value="1"/>
</dbReference>
<dbReference type="InterPro" id="IPR036322">
    <property type="entry name" value="WD40_repeat_dom_sf"/>
</dbReference>
<keyword evidence="3" id="KW-0677">Repeat</keyword>
<organism evidence="5 6">
    <name type="scientific">Zostera marina</name>
    <name type="common">Eelgrass</name>
    <dbReference type="NCBI Taxonomy" id="29655"/>
    <lineage>
        <taxon>Eukaryota</taxon>
        <taxon>Viridiplantae</taxon>
        <taxon>Streptophyta</taxon>
        <taxon>Embryophyta</taxon>
        <taxon>Tracheophyta</taxon>
        <taxon>Spermatophyta</taxon>
        <taxon>Magnoliopsida</taxon>
        <taxon>Liliopsida</taxon>
        <taxon>Zosteraceae</taxon>
        <taxon>Zostera</taxon>
    </lineage>
</organism>
<dbReference type="GO" id="GO:0004860">
    <property type="term" value="F:protein kinase inhibitor activity"/>
    <property type="evidence" value="ECO:0000318"/>
    <property type="project" value="GO_Central"/>
</dbReference>
<dbReference type="SMART" id="SM00320">
    <property type="entry name" value="WD40"/>
    <property type="match status" value="5"/>
</dbReference>
<sequence length="341" mass="36693">MTLIAGSYEKFIWGFSLKTQKNKSASEENPNLNTKTIALNSLFSYPSHTAPIKTLAVSGPVAVSGGGDECIKIYDLVTSSEIGSVLTTATTTSLAFYSPSDLSFPRNLVAGTDSGTVEIYDADPFVHLKSVKVHKRAVADVAVHRSGRLALSVGRDGRLAMVNLLNGRRTFCSRLDKEAGLVKYGLGGSAGKDMFFMGVEQKVYVHDSEDARILMEFEARSKVLCIAPGENGLIFTGGEDRCVTAWDTSSGKLAYCIENAHNARVKGVVVLGSKKVGSDTPYLIASASSDGVIRVWDVRMAASSQTQIPVAETETKSRLTCLAGSSEKGREFGWLLHLFKF</sequence>
<name>A0A0K9PA00_ZOSMR</name>
<keyword evidence="5" id="KW-0808">Transferase</keyword>
<keyword evidence="5" id="KW-0418">Kinase</keyword>
<keyword evidence="2 4" id="KW-0853">WD repeat</keyword>
<dbReference type="InterPro" id="IPR020472">
    <property type="entry name" value="WD40_PAC1"/>
</dbReference>
<dbReference type="GO" id="GO:0000463">
    <property type="term" value="P:maturation of LSU-rRNA from tricistronic rRNA transcript (SSU-rRNA, 5.8S rRNA, LSU-rRNA)"/>
    <property type="evidence" value="ECO:0000318"/>
    <property type="project" value="GO_Central"/>
</dbReference>
<reference evidence="6" key="1">
    <citation type="journal article" date="2016" name="Nature">
        <title>The genome of the seagrass Zostera marina reveals angiosperm adaptation to the sea.</title>
        <authorList>
            <person name="Olsen J.L."/>
            <person name="Rouze P."/>
            <person name="Verhelst B."/>
            <person name="Lin Y.-C."/>
            <person name="Bayer T."/>
            <person name="Collen J."/>
            <person name="Dattolo E."/>
            <person name="De Paoli E."/>
            <person name="Dittami S."/>
            <person name="Maumus F."/>
            <person name="Michel G."/>
            <person name="Kersting A."/>
            <person name="Lauritano C."/>
            <person name="Lohaus R."/>
            <person name="Toepel M."/>
            <person name="Tonon T."/>
            <person name="Vanneste K."/>
            <person name="Amirebrahimi M."/>
            <person name="Brakel J."/>
            <person name="Bostroem C."/>
            <person name="Chovatia M."/>
            <person name="Grimwood J."/>
            <person name="Jenkins J.W."/>
            <person name="Jueterbock A."/>
            <person name="Mraz A."/>
            <person name="Stam W.T."/>
            <person name="Tice H."/>
            <person name="Bornberg-Bauer E."/>
            <person name="Green P.J."/>
            <person name="Pearson G.A."/>
            <person name="Procaccini G."/>
            <person name="Duarte C.M."/>
            <person name="Schmutz J."/>
            <person name="Reusch T.B.H."/>
            <person name="Van de Peer Y."/>
        </authorList>
    </citation>
    <scope>NUCLEOTIDE SEQUENCE [LARGE SCALE GENOMIC DNA]</scope>
    <source>
        <strain evidence="6">cv. Finnish</strain>
    </source>
</reference>
<evidence type="ECO:0000256" key="3">
    <source>
        <dbReference type="ARBA" id="ARBA00022737"/>
    </source>
</evidence>
<protein>
    <submittedName>
        <fullName evidence="5">p21-activated protein kinase-interacting protein 1-like protein</fullName>
    </submittedName>
</protein>
<dbReference type="Gene3D" id="2.130.10.10">
    <property type="entry name" value="YVTN repeat-like/Quinoprotein amine dehydrogenase"/>
    <property type="match status" value="1"/>
</dbReference>
<dbReference type="Pfam" id="PF00400">
    <property type="entry name" value="WD40"/>
    <property type="match status" value="2"/>
</dbReference>
<dbReference type="EMBL" id="LFYR01001011">
    <property type="protein sequence ID" value="KMZ65791.1"/>
    <property type="molecule type" value="Genomic_DNA"/>
</dbReference>
<dbReference type="GO" id="GO:0005730">
    <property type="term" value="C:nucleolus"/>
    <property type="evidence" value="ECO:0000318"/>
    <property type="project" value="GO_Central"/>
</dbReference>
<dbReference type="SUPFAM" id="SSF50978">
    <property type="entry name" value="WD40 repeat-like"/>
    <property type="match status" value="1"/>
</dbReference>
<dbReference type="InterPro" id="IPR051959">
    <property type="entry name" value="PAK1-Kinase_Regulator"/>
</dbReference>
<evidence type="ECO:0000256" key="2">
    <source>
        <dbReference type="ARBA" id="ARBA00022574"/>
    </source>
</evidence>
<gene>
    <name evidence="5" type="ORF">ZOSMA_30G00710</name>
</gene>
<comment type="caution">
    <text evidence="5">The sequence shown here is derived from an EMBL/GenBank/DDBJ whole genome shotgun (WGS) entry which is preliminary data.</text>
</comment>
<dbReference type="PRINTS" id="PR00320">
    <property type="entry name" value="GPROTEINBRPT"/>
</dbReference>
<keyword evidence="1" id="KW-0690">Ribosome biogenesis</keyword>
<dbReference type="OMA" id="IIIWRTK"/>
<dbReference type="OrthoDB" id="308449at2759"/>
<evidence type="ECO:0000256" key="1">
    <source>
        <dbReference type="ARBA" id="ARBA00022517"/>
    </source>
</evidence>
<accession>A0A0K9PA00</accession>
<dbReference type="AlphaFoldDB" id="A0A0K9PA00"/>
<dbReference type="PANTHER" id="PTHR44675:SF1">
    <property type="entry name" value="P21-ACTIVATED PROTEIN KINASE-INTERACTING PROTEIN 1"/>
    <property type="match status" value="1"/>
</dbReference>
<evidence type="ECO:0000256" key="4">
    <source>
        <dbReference type="PROSITE-ProRule" id="PRU00221"/>
    </source>
</evidence>
<dbReference type="PROSITE" id="PS00678">
    <property type="entry name" value="WD_REPEATS_1"/>
    <property type="match status" value="1"/>
</dbReference>
<dbReference type="InterPro" id="IPR019775">
    <property type="entry name" value="WD40_repeat_CS"/>
</dbReference>
<dbReference type="InterPro" id="IPR015943">
    <property type="entry name" value="WD40/YVTN_repeat-like_dom_sf"/>
</dbReference>
<proteinExistence type="predicted"/>
<evidence type="ECO:0000313" key="5">
    <source>
        <dbReference type="EMBL" id="KMZ65791.1"/>
    </source>
</evidence>
<feature type="repeat" description="WD" evidence="4">
    <location>
        <begin position="283"/>
        <end position="306"/>
    </location>
</feature>
<dbReference type="Proteomes" id="UP000036987">
    <property type="component" value="Unassembled WGS sequence"/>
</dbReference>
<dbReference type="InterPro" id="IPR001680">
    <property type="entry name" value="WD40_rpt"/>
</dbReference>
<evidence type="ECO:0000313" key="6">
    <source>
        <dbReference type="Proteomes" id="UP000036987"/>
    </source>
</evidence>
<keyword evidence="6" id="KW-1185">Reference proteome</keyword>
<dbReference type="PANTHER" id="PTHR44675">
    <property type="entry name" value="PAK1 INTERACTING PROTEIN 1"/>
    <property type="match status" value="1"/>
</dbReference>
<dbReference type="STRING" id="29655.A0A0K9PA00"/>
<dbReference type="GO" id="GO:0016301">
    <property type="term" value="F:kinase activity"/>
    <property type="evidence" value="ECO:0007669"/>
    <property type="project" value="UniProtKB-KW"/>
</dbReference>